<dbReference type="NCBIfam" id="TIGR00945">
    <property type="entry name" value="tatC"/>
    <property type="match status" value="1"/>
</dbReference>
<comment type="caution">
    <text evidence="7">The sequence shown here is derived from an EMBL/GenBank/DDBJ whole genome shotgun (WGS) entry which is preliminary data.</text>
</comment>
<comment type="subunit">
    <text evidence="5">The Tat system comprises two distinct complexes: a TatABC complex, containing multiple copies of TatA, TatB and TatC subunits, and a separate TatA complex, containing only TatA subunits. Substrates initially bind to the TatABC complex, which probably triggers association of the separate TatA complex to form the active translocon.</text>
</comment>
<dbReference type="Pfam" id="PF00902">
    <property type="entry name" value="TatC"/>
    <property type="match status" value="1"/>
</dbReference>
<sequence length="284" mass="31062">MTEKHIDDSSAPLIEHLIELRSRLIWSLVGLGGGFVVCWIFAEDIYTILTLPLCEALEDRGQRCGLIFTALHEAFFTYLKLALFGGFCLAFPVIANQLWRFVAPGLYTSEQKAFLPFLVATPILFILGGSFVYFLIMPLAIDFFLNFQVPGDGTGATHIEFLGKVNEYLTLSMTFILAFGVCFQLPVLLTLMGRAGLVTADGLARKRKYAIVGIAAVAAVLTPPDVISQVGLGAAVYLLYEISIHLVRFNERKRAAAAADEEEDEEAGLPESVESASSTPEKDS</sequence>
<dbReference type="GO" id="GO:0033281">
    <property type="term" value="C:TAT protein transport complex"/>
    <property type="evidence" value="ECO:0007669"/>
    <property type="project" value="UniProtKB-UniRule"/>
</dbReference>
<dbReference type="GO" id="GO:0043953">
    <property type="term" value="P:protein transport by the Tat complex"/>
    <property type="evidence" value="ECO:0007669"/>
    <property type="project" value="UniProtKB-UniRule"/>
</dbReference>
<feature type="transmembrane region" description="Helical" evidence="5">
    <location>
        <begin position="114"/>
        <end position="136"/>
    </location>
</feature>
<reference evidence="7" key="1">
    <citation type="submission" date="2020-12" db="EMBL/GenBank/DDBJ databases">
        <title>Bacterial taxonomy.</title>
        <authorList>
            <person name="Pan X."/>
        </authorList>
    </citation>
    <scope>NUCLEOTIDE SEQUENCE</scope>
    <source>
        <strain evidence="7">M0105</strain>
    </source>
</reference>
<comment type="similarity">
    <text evidence="5">Belongs to the TatC family.</text>
</comment>
<evidence type="ECO:0000313" key="7">
    <source>
        <dbReference type="EMBL" id="MBK0397800.1"/>
    </source>
</evidence>
<dbReference type="AlphaFoldDB" id="A0A8J7M454"/>
<evidence type="ECO:0000256" key="2">
    <source>
        <dbReference type="ARBA" id="ARBA00022692"/>
    </source>
</evidence>
<keyword evidence="5" id="KW-1003">Cell membrane</keyword>
<feature type="compositionally biased region" description="Polar residues" evidence="6">
    <location>
        <begin position="274"/>
        <end position="284"/>
    </location>
</feature>
<keyword evidence="5" id="KW-0811">Translocation</keyword>
<organism evidence="7 8">
    <name type="scientific">Thermohalobaculum xanthum</name>
    <dbReference type="NCBI Taxonomy" id="2753746"/>
    <lineage>
        <taxon>Bacteria</taxon>
        <taxon>Pseudomonadati</taxon>
        <taxon>Pseudomonadota</taxon>
        <taxon>Alphaproteobacteria</taxon>
        <taxon>Rhodobacterales</taxon>
        <taxon>Paracoccaceae</taxon>
        <taxon>Thermohalobaculum</taxon>
    </lineage>
</organism>
<feature type="compositionally biased region" description="Acidic residues" evidence="6">
    <location>
        <begin position="259"/>
        <end position="268"/>
    </location>
</feature>
<keyword evidence="3 5" id="KW-1133">Transmembrane helix</keyword>
<dbReference type="HAMAP" id="MF_00902">
    <property type="entry name" value="TatC"/>
    <property type="match status" value="1"/>
</dbReference>
<dbReference type="RefSeq" id="WP_200605958.1">
    <property type="nucleotide sequence ID" value="NZ_JAEHHL010000001.1"/>
</dbReference>
<evidence type="ECO:0000256" key="6">
    <source>
        <dbReference type="SAM" id="MobiDB-lite"/>
    </source>
</evidence>
<keyword evidence="4 5" id="KW-0472">Membrane</keyword>
<evidence type="ECO:0000256" key="4">
    <source>
        <dbReference type="ARBA" id="ARBA00023136"/>
    </source>
</evidence>
<evidence type="ECO:0000256" key="5">
    <source>
        <dbReference type="HAMAP-Rule" id="MF_00902"/>
    </source>
</evidence>
<evidence type="ECO:0000313" key="8">
    <source>
        <dbReference type="Proteomes" id="UP000655420"/>
    </source>
</evidence>
<accession>A0A8J7M454</accession>
<dbReference type="PANTHER" id="PTHR30371">
    <property type="entry name" value="SEC-INDEPENDENT PROTEIN TRANSLOCASE PROTEIN TATC"/>
    <property type="match status" value="1"/>
</dbReference>
<feature type="transmembrane region" description="Helical" evidence="5">
    <location>
        <begin position="209"/>
        <end position="224"/>
    </location>
</feature>
<dbReference type="GO" id="GO:0009977">
    <property type="term" value="F:proton motive force dependent protein transmembrane transporter activity"/>
    <property type="evidence" value="ECO:0007669"/>
    <property type="project" value="TreeGrafter"/>
</dbReference>
<comment type="function">
    <text evidence="5">Part of the twin-arginine translocation (Tat) system that transports large folded proteins containing a characteristic twin-arginine motif in their signal peptide across membranes. Together with TatB, TatC is part of a receptor directly interacting with Tat signal peptides.</text>
</comment>
<name>A0A8J7M454_9RHOB</name>
<comment type="subcellular location">
    <subcellularLocation>
        <location evidence="5">Cell membrane</location>
        <topology evidence="5">Multi-pass membrane protein</topology>
    </subcellularLocation>
    <subcellularLocation>
        <location evidence="1">Membrane</location>
        <topology evidence="1">Multi-pass membrane protein</topology>
    </subcellularLocation>
</comment>
<dbReference type="EMBL" id="JAEHHL010000001">
    <property type="protein sequence ID" value="MBK0397800.1"/>
    <property type="molecule type" value="Genomic_DNA"/>
</dbReference>
<dbReference type="PRINTS" id="PR01840">
    <property type="entry name" value="TATCFAMILY"/>
</dbReference>
<keyword evidence="8" id="KW-1185">Reference proteome</keyword>
<evidence type="ECO:0000256" key="1">
    <source>
        <dbReference type="ARBA" id="ARBA00004141"/>
    </source>
</evidence>
<dbReference type="PANTHER" id="PTHR30371:SF0">
    <property type="entry name" value="SEC-INDEPENDENT PROTEIN TRANSLOCASE PROTEIN TATC, CHLOROPLASTIC-RELATED"/>
    <property type="match status" value="1"/>
</dbReference>
<evidence type="ECO:0000256" key="3">
    <source>
        <dbReference type="ARBA" id="ARBA00022989"/>
    </source>
</evidence>
<dbReference type="Proteomes" id="UP000655420">
    <property type="component" value="Unassembled WGS sequence"/>
</dbReference>
<protein>
    <recommendedName>
        <fullName evidence="5">Sec-independent protein translocase protein TatC</fullName>
    </recommendedName>
</protein>
<feature type="transmembrane region" description="Helical" evidence="5">
    <location>
        <begin position="230"/>
        <end position="247"/>
    </location>
</feature>
<feature type="transmembrane region" description="Helical" evidence="5">
    <location>
        <begin position="81"/>
        <end position="102"/>
    </location>
</feature>
<feature type="region of interest" description="Disordered" evidence="6">
    <location>
        <begin position="257"/>
        <end position="284"/>
    </location>
</feature>
<feature type="transmembrane region" description="Helical" evidence="5">
    <location>
        <begin position="168"/>
        <end position="189"/>
    </location>
</feature>
<keyword evidence="2 5" id="KW-0812">Transmembrane</keyword>
<gene>
    <name evidence="5 7" type="primary">tatC</name>
    <name evidence="7" type="ORF">H0I76_01240</name>
</gene>
<dbReference type="GO" id="GO:0065002">
    <property type="term" value="P:intracellular protein transmembrane transport"/>
    <property type="evidence" value="ECO:0007669"/>
    <property type="project" value="TreeGrafter"/>
</dbReference>
<keyword evidence="5" id="KW-0653">Protein transport</keyword>
<dbReference type="InterPro" id="IPR002033">
    <property type="entry name" value="TatC"/>
</dbReference>
<keyword evidence="5" id="KW-0813">Transport</keyword>
<feature type="transmembrane region" description="Helical" evidence="5">
    <location>
        <begin position="24"/>
        <end position="42"/>
    </location>
</feature>
<proteinExistence type="inferred from homology"/>